<evidence type="ECO:0000256" key="2">
    <source>
        <dbReference type="ARBA" id="ARBA00022771"/>
    </source>
</evidence>
<evidence type="ECO:0000256" key="4">
    <source>
        <dbReference type="SAM" id="MobiDB-lite"/>
    </source>
</evidence>
<feature type="region of interest" description="Disordered" evidence="4">
    <location>
        <begin position="437"/>
        <end position="491"/>
    </location>
</feature>
<feature type="domain" description="Zinc finger PHD-type" evidence="5">
    <location>
        <begin position="81"/>
        <end position="114"/>
    </location>
</feature>
<dbReference type="GO" id="GO:0008270">
    <property type="term" value="F:zinc ion binding"/>
    <property type="evidence" value="ECO:0007669"/>
    <property type="project" value="UniProtKB-KW"/>
</dbReference>
<evidence type="ECO:0000259" key="5">
    <source>
        <dbReference type="SMART" id="SM00249"/>
    </source>
</evidence>
<dbReference type="OMA" id="PWGRKWM"/>
<gene>
    <name evidence="6" type="ORF">A0H81_04621</name>
</gene>
<feature type="domain" description="Zinc finger PHD-type" evidence="5">
    <location>
        <begin position="200"/>
        <end position="274"/>
    </location>
</feature>
<dbReference type="OrthoDB" id="5876363at2759"/>
<keyword evidence="3" id="KW-0862">Zinc</keyword>
<proteinExistence type="predicted"/>
<accession>A0A1C7ME67</accession>
<organism evidence="6 7">
    <name type="scientific">Grifola frondosa</name>
    <name type="common">Maitake</name>
    <name type="synonym">Polyporus frondosus</name>
    <dbReference type="NCBI Taxonomy" id="5627"/>
    <lineage>
        <taxon>Eukaryota</taxon>
        <taxon>Fungi</taxon>
        <taxon>Dikarya</taxon>
        <taxon>Basidiomycota</taxon>
        <taxon>Agaricomycotina</taxon>
        <taxon>Agaricomycetes</taxon>
        <taxon>Polyporales</taxon>
        <taxon>Grifolaceae</taxon>
        <taxon>Grifola</taxon>
    </lineage>
</organism>
<dbReference type="EMBL" id="LUGG01000004">
    <property type="protein sequence ID" value="OBZ75221.1"/>
    <property type="molecule type" value="Genomic_DNA"/>
</dbReference>
<dbReference type="InterPro" id="IPR052819">
    <property type="entry name" value="Chromatin_regulatory_protein"/>
</dbReference>
<dbReference type="SUPFAM" id="SSF57903">
    <property type="entry name" value="FYVE/PHD zinc finger"/>
    <property type="match status" value="2"/>
</dbReference>
<evidence type="ECO:0000313" key="6">
    <source>
        <dbReference type="EMBL" id="OBZ75221.1"/>
    </source>
</evidence>
<dbReference type="SMART" id="SM00249">
    <property type="entry name" value="PHD"/>
    <property type="match status" value="2"/>
</dbReference>
<reference evidence="6 7" key="1">
    <citation type="submission" date="2016-03" db="EMBL/GenBank/DDBJ databases">
        <title>Whole genome sequencing of Grifola frondosa 9006-11.</title>
        <authorList>
            <person name="Min B."/>
            <person name="Park H."/>
            <person name="Kim J.-G."/>
            <person name="Cho H."/>
            <person name="Oh Y.-L."/>
            <person name="Kong W.-S."/>
            <person name="Choi I.-G."/>
        </authorList>
    </citation>
    <scope>NUCLEOTIDE SEQUENCE [LARGE SCALE GENOMIC DNA]</scope>
    <source>
        <strain evidence="6 7">9006-11</strain>
    </source>
</reference>
<dbReference type="Proteomes" id="UP000092993">
    <property type="component" value="Unassembled WGS sequence"/>
</dbReference>
<dbReference type="STRING" id="5627.A0A1C7ME67"/>
<sequence length="491" mass="53680">MASDDTLLSRSNSLITTEEPVPAPPARRKRGRPRKDKGKEKEREKVKELDKEAAVIRVKEEPTTILLNSSDSLPSLPNEDHCSSCRSLGSLVYCDGCPKAFHLWDARWFCPACMIHKRPQSRHPATSKFMAPLIHELETRIPVEYQLPLDIRTTFKDVATGPRGAYVDSSEIKPPRLNRHGQLEDRDPYRLKDRNGDPVLCFRCGTSALPPGLAAAAPAAKRARRGSDVATESANGRSIISCDYCHLHWHLDCLEPPLAYMPPWGRKWMCPNHAESVLQPKRRVPRANATPIEITKLHQFNNGNIEVVQADSGATTPVIPNKMAVDEVLINGRRTGKSHVQAEMEPDSISGMSSPLTSLSSLDDSDGIPPFTPQPAVYSMEDVKLAQTLCGLLMSGSSLGNVRGSHDLPSDSNKAMAIRQTQLNGVAVREAEAEGQINGAAKPSPKRLLPSAKAPAGVGIDVSRTGRSAVPRQRDPMKSHSSKKPLPSCGR</sequence>
<keyword evidence="1" id="KW-0479">Metal-binding</keyword>
<dbReference type="InterPro" id="IPR013083">
    <property type="entry name" value="Znf_RING/FYVE/PHD"/>
</dbReference>
<protein>
    <submittedName>
        <fullName evidence="6">Uncharacterized protein C2F7.07c</fullName>
    </submittedName>
</protein>
<comment type="caution">
    <text evidence="6">The sequence shown here is derived from an EMBL/GenBank/DDBJ whole genome shotgun (WGS) entry which is preliminary data.</text>
</comment>
<dbReference type="Gene3D" id="3.30.40.10">
    <property type="entry name" value="Zinc/RING finger domain, C3HC4 (zinc finger)"/>
    <property type="match status" value="2"/>
</dbReference>
<dbReference type="PANTHER" id="PTHR47636">
    <property type="entry name" value="TRANSCRIPTIONAL REGULATORY PROTEIN RCO1"/>
    <property type="match status" value="1"/>
</dbReference>
<keyword evidence="7" id="KW-1185">Reference proteome</keyword>
<dbReference type="Pfam" id="PF00628">
    <property type="entry name" value="PHD"/>
    <property type="match status" value="1"/>
</dbReference>
<dbReference type="PANTHER" id="PTHR47636:SF1">
    <property type="entry name" value="TRANSCRIPTIONAL REGULATORY PROTEIN RCO1"/>
    <property type="match status" value="1"/>
</dbReference>
<dbReference type="InterPro" id="IPR019787">
    <property type="entry name" value="Znf_PHD-finger"/>
</dbReference>
<evidence type="ECO:0000256" key="3">
    <source>
        <dbReference type="ARBA" id="ARBA00022833"/>
    </source>
</evidence>
<feature type="compositionally biased region" description="Basic and acidic residues" evidence="4">
    <location>
        <begin position="37"/>
        <end position="49"/>
    </location>
</feature>
<feature type="compositionally biased region" description="Basic residues" evidence="4">
    <location>
        <begin position="26"/>
        <end position="36"/>
    </location>
</feature>
<dbReference type="AlphaFoldDB" id="A0A1C7ME67"/>
<dbReference type="GO" id="GO:0006357">
    <property type="term" value="P:regulation of transcription by RNA polymerase II"/>
    <property type="evidence" value="ECO:0007669"/>
    <property type="project" value="TreeGrafter"/>
</dbReference>
<feature type="region of interest" description="Disordered" evidence="4">
    <location>
        <begin position="1"/>
        <end position="49"/>
    </location>
</feature>
<keyword evidence="2" id="KW-0863">Zinc-finger</keyword>
<evidence type="ECO:0000313" key="7">
    <source>
        <dbReference type="Proteomes" id="UP000092993"/>
    </source>
</evidence>
<name>A0A1C7ME67_GRIFR</name>
<dbReference type="CDD" id="cd15534">
    <property type="entry name" value="PHD2_PHF12_Rco1"/>
    <property type="match status" value="1"/>
</dbReference>
<feature type="compositionally biased region" description="Polar residues" evidence="4">
    <location>
        <begin position="1"/>
        <end position="16"/>
    </location>
</feature>
<dbReference type="InterPro" id="IPR001965">
    <property type="entry name" value="Znf_PHD"/>
</dbReference>
<evidence type="ECO:0000256" key="1">
    <source>
        <dbReference type="ARBA" id="ARBA00022723"/>
    </source>
</evidence>
<dbReference type="GO" id="GO:0032221">
    <property type="term" value="C:Rpd3S complex"/>
    <property type="evidence" value="ECO:0007669"/>
    <property type="project" value="TreeGrafter"/>
</dbReference>
<dbReference type="InterPro" id="IPR011011">
    <property type="entry name" value="Znf_FYVE_PHD"/>
</dbReference>